<keyword evidence="2" id="KW-0732">Signal</keyword>
<organism evidence="3 4">
    <name type="scientific">Mesorhizobium opportunistum</name>
    <dbReference type="NCBI Taxonomy" id="593909"/>
    <lineage>
        <taxon>Bacteria</taxon>
        <taxon>Pseudomonadati</taxon>
        <taxon>Pseudomonadota</taxon>
        <taxon>Alphaproteobacteria</taxon>
        <taxon>Hyphomicrobiales</taxon>
        <taxon>Phyllobacteriaceae</taxon>
        <taxon>Mesorhizobium</taxon>
    </lineage>
</organism>
<sequence length="69" mass="6714">MKKLILASVSALALLGLAACSDSGTGTDNTTTQSTNPPASEPMKPAAPADNSTKPAEPAPATPAPAPAQ</sequence>
<feature type="chain" id="PRO_5046277892" description="Lipoprotein" evidence="2">
    <location>
        <begin position="19"/>
        <end position="69"/>
    </location>
</feature>
<proteinExistence type="predicted"/>
<feature type="signal peptide" evidence="2">
    <location>
        <begin position="1"/>
        <end position="18"/>
    </location>
</feature>
<name>A0ABV1YRI4_9HYPH</name>
<comment type="caution">
    <text evidence="3">The sequence shown here is derived from an EMBL/GenBank/DDBJ whole genome shotgun (WGS) entry which is preliminary data.</text>
</comment>
<evidence type="ECO:0000313" key="4">
    <source>
        <dbReference type="Proteomes" id="UP001464387"/>
    </source>
</evidence>
<feature type="compositionally biased region" description="Pro residues" evidence="1">
    <location>
        <begin position="57"/>
        <end position="69"/>
    </location>
</feature>
<dbReference type="RefSeq" id="WP_023765142.1">
    <property type="nucleotide sequence ID" value="NZ_CP097252.1"/>
</dbReference>
<reference evidence="3 4" key="1">
    <citation type="journal article" date="2024" name="Proc. Natl. Acad. Sci. U.S.A.">
        <title>The evolutionary genomics of adaptation to stress in wild rhizobium bacteria.</title>
        <authorList>
            <person name="Kehlet-Delgado H."/>
            <person name="Montoya A.P."/>
            <person name="Jensen K.T."/>
            <person name="Wendlandt C.E."/>
            <person name="Dexheimer C."/>
            <person name="Roberts M."/>
            <person name="Torres Martinez L."/>
            <person name="Friesen M.L."/>
            <person name="Griffitts J.S."/>
            <person name="Porter S.S."/>
        </authorList>
    </citation>
    <scope>NUCLEOTIDE SEQUENCE [LARGE SCALE GENOMIC DNA]</scope>
    <source>
        <strain evidence="3 4">M0729</strain>
    </source>
</reference>
<feature type="region of interest" description="Disordered" evidence="1">
    <location>
        <begin position="20"/>
        <end position="69"/>
    </location>
</feature>
<evidence type="ECO:0000313" key="3">
    <source>
        <dbReference type="EMBL" id="MER8937784.1"/>
    </source>
</evidence>
<dbReference type="EMBL" id="JAMYPJ010000105">
    <property type="protein sequence ID" value="MER8937784.1"/>
    <property type="molecule type" value="Genomic_DNA"/>
</dbReference>
<feature type="compositionally biased region" description="Low complexity" evidence="1">
    <location>
        <begin position="20"/>
        <end position="38"/>
    </location>
</feature>
<evidence type="ECO:0000256" key="2">
    <source>
        <dbReference type="SAM" id="SignalP"/>
    </source>
</evidence>
<protein>
    <recommendedName>
        <fullName evidence="5">Lipoprotein</fullName>
    </recommendedName>
</protein>
<keyword evidence="4" id="KW-1185">Reference proteome</keyword>
<accession>A0ABV1YRI4</accession>
<evidence type="ECO:0000256" key="1">
    <source>
        <dbReference type="SAM" id="MobiDB-lite"/>
    </source>
</evidence>
<dbReference type="PROSITE" id="PS51257">
    <property type="entry name" value="PROKAR_LIPOPROTEIN"/>
    <property type="match status" value="1"/>
</dbReference>
<dbReference type="Proteomes" id="UP001464387">
    <property type="component" value="Unassembled WGS sequence"/>
</dbReference>
<gene>
    <name evidence="3" type="ORF">NKI33_33270</name>
</gene>
<evidence type="ECO:0008006" key="5">
    <source>
        <dbReference type="Google" id="ProtNLM"/>
    </source>
</evidence>